<dbReference type="Proteomes" id="UP001629462">
    <property type="component" value="Unassembled WGS sequence"/>
</dbReference>
<keyword evidence="1" id="KW-0238">DNA-binding</keyword>
<sequence>MKIGELARLANCTADTIRFYEKEGLLPEADRTEANYRTYNEGHVDRLRFIRNCRALDMTHNEVRSLLEAADNSGIGCGAVDALIDEHIDHVNRRIDELLQLRAQLTKLRERCGGARPVEDCGIIHELTSMETAQPKSKASHLG</sequence>
<proteinExistence type="predicted"/>
<dbReference type="CDD" id="cd04784">
    <property type="entry name" value="HTH_CadR-PbrR"/>
    <property type="match status" value="1"/>
</dbReference>
<feature type="domain" description="HTH merR-type" evidence="2">
    <location>
        <begin position="1"/>
        <end position="69"/>
    </location>
</feature>
<protein>
    <submittedName>
        <fullName evidence="3">Cd(II)/Pb(II)-responsive transcriptional regulator</fullName>
    </submittedName>
</protein>
<dbReference type="PANTHER" id="PTHR30204">
    <property type="entry name" value="REDOX-CYCLING DRUG-SENSING TRANSCRIPTIONAL ACTIVATOR SOXR"/>
    <property type="match status" value="1"/>
</dbReference>
<dbReference type="PROSITE" id="PS00552">
    <property type="entry name" value="HTH_MERR_1"/>
    <property type="match status" value="1"/>
</dbReference>
<dbReference type="RefSeq" id="WP_408163253.1">
    <property type="nucleotide sequence ID" value="NZ_JAQQDB010000037.1"/>
</dbReference>
<accession>A0ABW9CV20</accession>
<reference evidence="3 4" key="1">
    <citation type="journal article" date="2024" name="Chem. Sci.">
        <title>Discovery of megapolipeptins by genome mining of a Burkholderiales bacteria collection.</title>
        <authorList>
            <person name="Paulo B.S."/>
            <person name="Recchia M.J.J."/>
            <person name="Lee S."/>
            <person name="Fergusson C.H."/>
            <person name="Romanowski S.B."/>
            <person name="Hernandez A."/>
            <person name="Krull N."/>
            <person name="Liu D.Y."/>
            <person name="Cavanagh H."/>
            <person name="Bos A."/>
            <person name="Gray C.A."/>
            <person name="Murphy B.T."/>
            <person name="Linington R.G."/>
            <person name="Eustaquio A.S."/>
        </authorList>
    </citation>
    <scope>NUCLEOTIDE SEQUENCE [LARGE SCALE GENOMIC DNA]</scope>
    <source>
        <strain evidence="3 4">RL17-374-BIF-D</strain>
    </source>
</reference>
<evidence type="ECO:0000313" key="3">
    <source>
        <dbReference type="EMBL" id="MFM0521589.1"/>
    </source>
</evidence>
<name>A0ABW9CV20_9BURK</name>
<dbReference type="SMART" id="SM00422">
    <property type="entry name" value="HTH_MERR"/>
    <property type="match status" value="1"/>
</dbReference>
<dbReference type="InterPro" id="IPR000551">
    <property type="entry name" value="MerR-type_HTH_dom"/>
</dbReference>
<dbReference type="Pfam" id="PF13411">
    <property type="entry name" value="MerR_1"/>
    <property type="match status" value="1"/>
</dbReference>
<keyword evidence="4" id="KW-1185">Reference proteome</keyword>
<dbReference type="PRINTS" id="PR00040">
    <property type="entry name" value="HTHMERR"/>
</dbReference>
<evidence type="ECO:0000313" key="4">
    <source>
        <dbReference type="Proteomes" id="UP001629462"/>
    </source>
</evidence>
<dbReference type="InterPro" id="IPR009061">
    <property type="entry name" value="DNA-bd_dom_put_sf"/>
</dbReference>
<comment type="caution">
    <text evidence="3">The sequence shown here is derived from an EMBL/GenBank/DDBJ whole genome shotgun (WGS) entry which is preliminary data.</text>
</comment>
<dbReference type="InterPro" id="IPR047057">
    <property type="entry name" value="MerR_fam"/>
</dbReference>
<gene>
    <name evidence="3" type="primary">cadR</name>
    <name evidence="3" type="ORF">PQR08_29600</name>
</gene>
<organism evidence="3 4">
    <name type="scientific">Caballeronia jiangsuensis</name>
    <dbReference type="NCBI Taxonomy" id="1458357"/>
    <lineage>
        <taxon>Bacteria</taxon>
        <taxon>Pseudomonadati</taxon>
        <taxon>Pseudomonadota</taxon>
        <taxon>Betaproteobacteria</taxon>
        <taxon>Burkholderiales</taxon>
        <taxon>Burkholderiaceae</taxon>
        <taxon>Caballeronia</taxon>
    </lineage>
</organism>
<dbReference type="PROSITE" id="PS50937">
    <property type="entry name" value="HTH_MERR_2"/>
    <property type="match status" value="1"/>
</dbReference>
<dbReference type="InterPro" id="IPR011791">
    <property type="entry name" value="CadR-PbrR"/>
</dbReference>
<dbReference type="Gene3D" id="1.10.1660.10">
    <property type="match status" value="1"/>
</dbReference>
<dbReference type="NCBIfam" id="TIGR02047">
    <property type="entry name" value="CadR-PbrR"/>
    <property type="match status" value="1"/>
</dbReference>
<evidence type="ECO:0000259" key="2">
    <source>
        <dbReference type="PROSITE" id="PS50937"/>
    </source>
</evidence>
<dbReference type="EMBL" id="JAQQDB010000037">
    <property type="protein sequence ID" value="MFM0521589.1"/>
    <property type="molecule type" value="Genomic_DNA"/>
</dbReference>
<dbReference type="PANTHER" id="PTHR30204:SF92">
    <property type="entry name" value="HTH-TYPE TRANSCRIPTIONAL REGULATOR ZNTR"/>
    <property type="match status" value="1"/>
</dbReference>
<evidence type="ECO:0000256" key="1">
    <source>
        <dbReference type="ARBA" id="ARBA00023125"/>
    </source>
</evidence>
<dbReference type="SUPFAM" id="SSF46955">
    <property type="entry name" value="Putative DNA-binding domain"/>
    <property type="match status" value="1"/>
</dbReference>